<protein>
    <submittedName>
        <fullName evidence="2">Uncharacterized protein</fullName>
    </submittedName>
</protein>
<dbReference type="EMBL" id="FO117623">
    <property type="protein sequence ID" value="CCG02572.1"/>
    <property type="molecule type" value="Genomic_DNA"/>
</dbReference>
<proteinExistence type="predicted"/>
<evidence type="ECO:0000313" key="2">
    <source>
        <dbReference type="EMBL" id="CCG02572.1"/>
    </source>
</evidence>
<reference evidence="3" key="2">
    <citation type="submission" date="2012-02" db="EMBL/GenBank/DDBJ databases">
        <title>Complete genome sequence of Blastococcus saxobsidens strain DD2.</title>
        <authorList>
            <person name="Genoscope."/>
        </authorList>
    </citation>
    <scope>NUCLEOTIDE SEQUENCE [LARGE SCALE GENOMIC DNA]</scope>
    <source>
        <strain evidence="3">DD2</strain>
    </source>
</reference>
<dbReference type="AlphaFoldDB" id="H6RMD6"/>
<name>H6RMD6_BLASD</name>
<keyword evidence="3" id="KW-1185">Reference proteome</keyword>
<dbReference type="Proteomes" id="UP000007517">
    <property type="component" value="Chromosome"/>
</dbReference>
<accession>H6RMD6</accession>
<dbReference type="STRING" id="1146883.BLASA_1648"/>
<dbReference type="HOGENOM" id="CLU_3213126_0_0_11"/>
<evidence type="ECO:0000256" key="1">
    <source>
        <dbReference type="SAM" id="MobiDB-lite"/>
    </source>
</evidence>
<gene>
    <name evidence="2" type="ordered locus">BLASA_1648</name>
</gene>
<evidence type="ECO:0000313" key="3">
    <source>
        <dbReference type="Proteomes" id="UP000007517"/>
    </source>
</evidence>
<organism evidence="2 3">
    <name type="scientific">Blastococcus saxobsidens (strain DD2)</name>
    <dbReference type="NCBI Taxonomy" id="1146883"/>
    <lineage>
        <taxon>Bacteria</taxon>
        <taxon>Bacillati</taxon>
        <taxon>Actinomycetota</taxon>
        <taxon>Actinomycetes</taxon>
        <taxon>Geodermatophilales</taxon>
        <taxon>Geodermatophilaceae</taxon>
        <taxon>Blastococcus</taxon>
    </lineage>
</organism>
<dbReference type="KEGG" id="bsd:BLASA_1648"/>
<sequence length="44" mass="4530">MADTSADGVRSVVGVRAPRLTTAAPQRDVLTSRATAFGRESTPG</sequence>
<reference evidence="2 3" key="1">
    <citation type="journal article" date="2012" name="J. Bacteriol.">
        <title>Genome Sequence of Blastococcus saxobsidens DD2, a Stone-Inhabiting Bacterium.</title>
        <authorList>
            <person name="Chouaia B."/>
            <person name="Crotti E."/>
            <person name="Brusetti L."/>
            <person name="Daffonchio D."/>
            <person name="Essoussi I."/>
            <person name="Nouioui I."/>
            <person name="Sbissi I."/>
            <person name="Ghodhbane-Gtari F."/>
            <person name="Gtari M."/>
            <person name="Vacherie B."/>
            <person name="Barbe V."/>
            <person name="Medigue C."/>
            <person name="Gury J."/>
            <person name="Pujic P."/>
            <person name="Normand P."/>
        </authorList>
    </citation>
    <scope>NUCLEOTIDE SEQUENCE [LARGE SCALE GENOMIC DNA]</scope>
    <source>
        <strain evidence="2 3">DD2</strain>
    </source>
</reference>
<feature type="region of interest" description="Disordered" evidence="1">
    <location>
        <begin position="20"/>
        <end position="44"/>
    </location>
</feature>